<dbReference type="Proteomes" id="UP000245073">
    <property type="component" value="Unassembled WGS sequence"/>
</dbReference>
<reference evidence="2 3" key="1">
    <citation type="submission" date="2018-04" db="EMBL/GenBank/DDBJ databases">
        <title>The genome sequence of Caulobacter sp. 744.</title>
        <authorList>
            <person name="Gao J."/>
            <person name="Sun J."/>
        </authorList>
    </citation>
    <scope>NUCLEOTIDE SEQUENCE [LARGE SCALE GENOMIC DNA]</scope>
    <source>
        <strain evidence="2 3">774</strain>
    </source>
</reference>
<proteinExistence type="predicted"/>
<organism evidence="2 3">
    <name type="scientific">Caulobacter endophyticus</name>
    <dbReference type="NCBI Taxonomy" id="2172652"/>
    <lineage>
        <taxon>Bacteria</taxon>
        <taxon>Pseudomonadati</taxon>
        <taxon>Pseudomonadota</taxon>
        <taxon>Alphaproteobacteria</taxon>
        <taxon>Caulobacterales</taxon>
        <taxon>Caulobacteraceae</taxon>
        <taxon>Caulobacter</taxon>
    </lineage>
</organism>
<dbReference type="OrthoDB" id="7179973at2"/>
<gene>
    <name evidence="2" type="ORF">DDF67_14985</name>
</gene>
<evidence type="ECO:0000313" key="2">
    <source>
        <dbReference type="EMBL" id="PVM87206.1"/>
    </source>
</evidence>
<name>A0A2T9JU52_9CAUL</name>
<evidence type="ECO:0000259" key="1">
    <source>
        <dbReference type="Pfam" id="PF23893"/>
    </source>
</evidence>
<dbReference type="Pfam" id="PF23893">
    <property type="entry name" value="Y4YQ_C"/>
    <property type="match status" value="1"/>
</dbReference>
<dbReference type="AlphaFoldDB" id="A0A2T9JU52"/>
<accession>A0A2T9JU52</accession>
<dbReference type="RefSeq" id="WP_109101672.1">
    <property type="nucleotide sequence ID" value="NZ_QDKQ01000053.1"/>
</dbReference>
<protein>
    <recommendedName>
        <fullName evidence="1">YscD/Y4YQ C-terminal domain-containing protein</fullName>
    </recommendedName>
</protein>
<evidence type="ECO:0000313" key="3">
    <source>
        <dbReference type="Proteomes" id="UP000245073"/>
    </source>
</evidence>
<dbReference type="InterPro" id="IPR057770">
    <property type="entry name" value="YscD/Y4YQ_C"/>
</dbReference>
<comment type="caution">
    <text evidence="2">The sequence shown here is derived from an EMBL/GenBank/DDBJ whole genome shotgun (WGS) entry which is preliminary data.</text>
</comment>
<dbReference type="EMBL" id="QDKQ01000053">
    <property type="protein sequence ID" value="PVM87206.1"/>
    <property type="molecule type" value="Genomic_DNA"/>
</dbReference>
<sequence length="393" mass="40973">MTDQALLSEEPTEIPAATPSEALVVKVLSGRVAGALLPLPAGESAELGHGFDADIVLRDPSARGVRVRLTAGEESAEIEVVSGQVEMLGHRLEAPARAVLPCYVPLVVGDNALALGVEESPRWREAERLLAASAQGETAAPSEEEGSDLFEDGRSLLRRTLDRGVRVVGSTPHLVPALVFGAALACVTYAVANVPRFGGQEASPSKVHALLRQEGYGALAVQPQADGKLVIAGVLNRDAEKARLARLVSSRELPARVEVVTSEGLAQNVEDVFQANGLAATARPNGLGRVQVQVTGPAQDVAKVEKIARHDVKGLRDLDVDRAAGGDRFGAVFDQGPGKRVVAVVGGDAGYVATADGARYFAGSTLPTGDRIVGVESQAVVVEKDGATTRLMF</sequence>
<feature type="domain" description="YscD/Y4YQ C-terminal" evidence="1">
    <location>
        <begin position="341"/>
        <end position="390"/>
    </location>
</feature>
<keyword evidence="3" id="KW-1185">Reference proteome</keyword>